<organism evidence="4 5">
    <name type="scientific">Erinaceus europaeus</name>
    <name type="common">Western European hedgehog</name>
    <dbReference type="NCBI Taxonomy" id="9365"/>
    <lineage>
        <taxon>Eukaryota</taxon>
        <taxon>Metazoa</taxon>
        <taxon>Chordata</taxon>
        <taxon>Craniata</taxon>
        <taxon>Vertebrata</taxon>
        <taxon>Euteleostomi</taxon>
        <taxon>Mammalia</taxon>
        <taxon>Eutheria</taxon>
        <taxon>Laurasiatheria</taxon>
        <taxon>Eulipotyphla</taxon>
        <taxon>Erinaceidae</taxon>
        <taxon>Erinaceinae</taxon>
        <taxon>Erinaceus</taxon>
    </lineage>
</organism>
<evidence type="ECO:0000256" key="3">
    <source>
        <dbReference type="SAM" id="MobiDB-lite"/>
    </source>
</evidence>
<feature type="compositionally biased region" description="Polar residues" evidence="3">
    <location>
        <begin position="373"/>
        <end position="394"/>
    </location>
</feature>
<evidence type="ECO:0000256" key="1">
    <source>
        <dbReference type="ARBA" id="ARBA00023054"/>
    </source>
</evidence>
<feature type="region of interest" description="Disordered" evidence="3">
    <location>
        <begin position="697"/>
        <end position="730"/>
    </location>
</feature>
<evidence type="ECO:0000313" key="5">
    <source>
        <dbReference type="RefSeq" id="XP_060057524.1"/>
    </source>
</evidence>
<accession>A0ABM3Y8W7</accession>
<evidence type="ECO:0000313" key="4">
    <source>
        <dbReference type="Proteomes" id="UP001652624"/>
    </source>
</evidence>
<feature type="compositionally biased region" description="Basic and acidic residues" evidence="3">
    <location>
        <begin position="550"/>
        <end position="566"/>
    </location>
</feature>
<dbReference type="PANTHER" id="PTHR28638">
    <property type="entry name" value="CELL CYCLE PROGRESSION PROTEIN 1"/>
    <property type="match status" value="1"/>
</dbReference>
<dbReference type="GeneID" id="103115624"/>
<feature type="coiled-coil region" evidence="2">
    <location>
        <begin position="334"/>
        <end position="361"/>
    </location>
</feature>
<reference evidence="5" key="1">
    <citation type="submission" date="2025-08" db="UniProtKB">
        <authorList>
            <consortium name="RefSeq"/>
        </authorList>
    </citation>
    <scope>IDENTIFICATION</scope>
</reference>
<dbReference type="InterPro" id="IPR051990">
    <property type="entry name" value="CCPG1/PBIP1"/>
</dbReference>
<keyword evidence="1 2" id="KW-0175">Coiled coil</keyword>
<proteinExistence type="predicted"/>
<dbReference type="RefSeq" id="XP_060057524.1">
    <property type="nucleotide sequence ID" value="XM_060201541.1"/>
</dbReference>
<feature type="compositionally biased region" description="Basic and acidic residues" evidence="3">
    <location>
        <begin position="476"/>
        <end position="535"/>
    </location>
</feature>
<dbReference type="Proteomes" id="UP001652624">
    <property type="component" value="Chromosome 11"/>
</dbReference>
<sequence>MAASPDSDNSWVLAGSESLPVETLGPESRMDPEAERASPVADGPSAGEEPTLQRDSVQADPTPPKEEKAKGTPDTAVESPGLENTVTQGDLEKTPLEAELDTQDPEGQSTSPSLPSSPKTGLTALSPPLPPVWPKTEGRCTSSEDDTDVDVEGLRRRRGREHQPVASLGVEEQAGDEGASWELGISLNMCLLGALLLLGLGILLFSGGLSESENGPGEEVDLQVFPDSGSDTELPDAVHKQQNGASQQPLAAAAPNSVPSLQSMVLLLDKLAKENQDIRLLQAQLQSTTQLCLVVVLGIEPGTLEPQTQKEELQSLMLEPKGLEEENAQLRGALLQGEASQRALELELQQLRARLQGLEADCTRGPDGVCLSWGSQPRSNPGSPGQQQGPSLAQQRLENEAQALRRELERQRQLLGAVQQDLEQGLRHAGQGDLTRVGLAELGRRLAQKLEALQHRGPGEAGVSTNASGAWQQEPRTARPRERGRREMWHDGKPGDQRNQRHEHWKSKKEESKKNWGDEAREPQGQKGGERKEGKWQGSQEHPWKSRGPHSGEKHEHPRWKEGPKDREALSLWAELSRHKYRAPQGCSGVWECARQEGLTFFGTELAPVKQQELASLLTTYLARLPWARPLSKELPLSPTYFGEDGFFRHDRLHFRDFVDALEDSLEEVAVQQTGDDDEVDDFEDFIYRHFFGERAQKKRSGKKDKHKHKHTWSSKVARPWEEHGPRHRD</sequence>
<feature type="compositionally biased region" description="Polar residues" evidence="3">
    <location>
        <begin position="1"/>
        <end position="10"/>
    </location>
</feature>
<feature type="coiled-coil region" evidence="2">
    <location>
        <begin position="264"/>
        <end position="291"/>
    </location>
</feature>
<dbReference type="PANTHER" id="PTHR28638:SF1">
    <property type="entry name" value="PRE-B-CELL LEUKEMIA TRANSCRIPTION FACTOR-INTERACTING PROTEIN 1"/>
    <property type="match status" value="1"/>
</dbReference>
<name>A0ABM3Y8W7_ERIEU</name>
<gene>
    <name evidence="5" type="primary">PBXIP1</name>
</gene>
<protein>
    <submittedName>
        <fullName evidence="5">Pre-B-cell leukemia transcription factor-interacting protein 1 isoform X1</fullName>
    </submittedName>
</protein>
<evidence type="ECO:0000256" key="2">
    <source>
        <dbReference type="SAM" id="Coils"/>
    </source>
</evidence>
<keyword evidence="4" id="KW-1185">Reference proteome</keyword>
<feature type="region of interest" description="Disordered" evidence="3">
    <location>
        <begin position="369"/>
        <end position="395"/>
    </location>
</feature>
<feature type="region of interest" description="Disordered" evidence="3">
    <location>
        <begin position="455"/>
        <end position="566"/>
    </location>
</feature>
<feature type="compositionally biased region" description="Basic residues" evidence="3">
    <location>
        <begin position="697"/>
        <end position="713"/>
    </location>
</feature>
<feature type="compositionally biased region" description="Low complexity" evidence="3">
    <location>
        <begin position="109"/>
        <end position="118"/>
    </location>
</feature>
<feature type="compositionally biased region" description="Basic and acidic residues" evidence="3">
    <location>
        <begin position="719"/>
        <end position="730"/>
    </location>
</feature>
<feature type="region of interest" description="Disordered" evidence="3">
    <location>
        <begin position="1"/>
        <end position="175"/>
    </location>
</feature>